<keyword evidence="11" id="KW-0862">Zinc</keyword>
<dbReference type="SMART" id="SM00647">
    <property type="entry name" value="IBR"/>
    <property type="match status" value="2"/>
</dbReference>
<dbReference type="SMART" id="SM00591">
    <property type="entry name" value="RWD"/>
    <property type="match status" value="1"/>
</dbReference>
<dbReference type="AlphaFoldDB" id="M8BU24"/>
<evidence type="ECO:0000313" key="13">
    <source>
        <dbReference type="EnsemblPlants" id="EMT10274"/>
    </source>
</evidence>
<feature type="compositionally biased region" description="Polar residues" evidence="12">
    <location>
        <begin position="564"/>
        <end position="581"/>
    </location>
</feature>
<dbReference type="SUPFAM" id="SSF54495">
    <property type="entry name" value="UBC-like"/>
    <property type="match status" value="1"/>
</dbReference>
<keyword evidence="7" id="KW-0479">Metal-binding</keyword>
<dbReference type="PROSITE" id="PS00518">
    <property type="entry name" value="ZF_RING_1"/>
    <property type="match status" value="1"/>
</dbReference>
<dbReference type="InterPro" id="IPR031127">
    <property type="entry name" value="E3_UB_ligase_RBR"/>
</dbReference>
<dbReference type="SMART" id="SM00184">
    <property type="entry name" value="RING"/>
    <property type="match status" value="2"/>
</dbReference>
<protein>
    <recommendedName>
        <fullName evidence="5">RBR-type E3 ubiquitin transferase</fullName>
        <ecNumber evidence="5">2.3.2.31</ecNumber>
    </recommendedName>
</protein>
<dbReference type="PROSITE" id="PS51873">
    <property type="entry name" value="TRIAD"/>
    <property type="match status" value="1"/>
</dbReference>
<organism evidence="13">
    <name type="scientific">Aegilops tauschii</name>
    <name type="common">Tausch's goatgrass</name>
    <name type="synonym">Aegilops squarrosa</name>
    <dbReference type="NCBI Taxonomy" id="37682"/>
    <lineage>
        <taxon>Eukaryota</taxon>
        <taxon>Viridiplantae</taxon>
        <taxon>Streptophyta</taxon>
        <taxon>Embryophyta</taxon>
        <taxon>Tracheophyta</taxon>
        <taxon>Spermatophyta</taxon>
        <taxon>Magnoliopsida</taxon>
        <taxon>Liliopsida</taxon>
        <taxon>Poales</taxon>
        <taxon>Poaceae</taxon>
        <taxon>BOP clade</taxon>
        <taxon>Pooideae</taxon>
        <taxon>Triticodae</taxon>
        <taxon>Triticeae</taxon>
        <taxon>Triticinae</taxon>
        <taxon>Aegilops</taxon>
    </lineage>
</organism>
<evidence type="ECO:0000256" key="6">
    <source>
        <dbReference type="ARBA" id="ARBA00022679"/>
    </source>
</evidence>
<dbReference type="Gene3D" id="3.10.110.10">
    <property type="entry name" value="Ubiquitin Conjugating Enzyme"/>
    <property type="match status" value="1"/>
</dbReference>
<evidence type="ECO:0000256" key="8">
    <source>
        <dbReference type="ARBA" id="ARBA00022737"/>
    </source>
</evidence>
<name>M8BU24_AEGTA</name>
<dbReference type="Pfam" id="PF05773">
    <property type="entry name" value="RWD"/>
    <property type="match status" value="1"/>
</dbReference>
<evidence type="ECO:0000256" key="3">
    <source>
        <dbReference type="ARBA" id="ARBA00003976"/>
    </source>
</evidence>
<dbReference type="InterPro" id="IPR001841">
    <property type="entry name" value="Znf_RING"/>
</dbReference>
<reference evidence="13" key="1">
    <citation type="submission" date="2015-06" db="UniProtKB">
        <authorList>
            <consortium name="EnsemblPlants"/>
        </authorList>
    </citation>
    <scope>IDENTIFICATION</scope>
</reference>
<keyword evidence="8" id="KW-0677">Repeat</keyword>
<dbReference type="Gene3D" id="3.30.40.10">
    <property type="entry name" value="Zinc/RING finger domain, C3HC4 (zinc finger)"/>
    <property type="match status" value="1"/>
</dbReference>
<keyword evidence="6" id="KW-0808">Transferase</keyword>
<dbReference type="InterPro" id="IPR017907">
    <property type="entry name" value="Znf_RING_CS"/>
</dbReference>
<dbReference type="PANTHER" id="PTHR11685">
    <property type="entry name" value="RBR FAMILY RING FINGER AND IBR DOMAIN-CONTAINING"/>
    <property type="match status" value="1"/>
</dbReference>
<dbReference type="EC" id="2.3.2.31" evidence="5"/>
<evidence type="ECO:0000256" key="12">
    <source>
        <dbReference type="SAM" id="MobiDB-lite"/>
    </source>
</evidence>
<comment type="function">
    <text evidence="3">Might act as an E3 ubiquitin-protein ligase, or as part of E3 complex, which accepts ubiquitin from specific E2 ubiquitin-conjugating enzymes and then transfers it to substrates.</text>
</comment>
<dbReference type="Pfam" id="PF01485">
    <property type="entry name" value="IBR"/>
    <property type="match status" value="1"/>
</dbReference>
<dbReference type="PROSITE" id="PS50908">
    <property type="entry name" value="RWD"/>
    <property type="match status" value="1"/>
</dbReference>
<evidence type="ECO:0000256" key="10">
    <source>
        <dbReference type="ARBA" id="ARBA00022786"/>
    </source>
</evidence>
<dbReference type="InterPro" id="IPR006575">
    <property type="entry name" value="RWD_dom"/>
</dbReference>
<accession>M8BU24</accession>
<evidence type="ECO:0000256" key="9">
    <source>
        <dbReference type="ARBA" id="ARBA00022771"/>
    </source>
</evidence>
<dbReference type="ExpressionAtlas" id="M8BU24">
    <property type="expression patterns" value="baseline"/>
</dbReference>
<dbReference type="GO" id="GO:0008270">
    <property type="term" value="F:zinc ion binding"/>
    <property type="evidence" value="ECO:0007669"/>
    <property type="project" value="UniProtKB-KW"/>
</dbReference>
<evidence type="ECO:0000256" key="2">
    <source>
        <dbReference type="ARBA" id="ARBA00001947"/>
    </source>
</evidence>
<comment type="similarity">
    <text evidence="4">Belongs to the RBR family. Ariadne subfamily.</text>
</comment>
<dbReference type="PROSITE" id="PS50089">
    <property type="entry name" value="ZF_RING_2"/>
    <property type="match status" value="1"/>
</dbReference>
<dbReference type="EnsemblPlants" id="EMT10274">
    <property type="protein sequence ID" value="EMT10274"/>
    <property type="gene ID" value="F775_19893"/>
</dbReference>
<evidence type="ECO:0000256" key="4">
    <source>
        <dbReference type="ARBA" id="ARBA00005884"/>
    </source>
</evidence>
<comment type="catalytic activity">
    <reaction evidence="1">
        <text>[E2 ubiquitin-conjugating enzyme]-S-ubiquitinyl-L-cysteine + [acceptor protein]-L-lysine = [E2 ubiquitin-conjugating enzyme]-L-cysteine + [acceptor protein]-N(6)-ubiquitinyl-L-lysine.</text>
        <dbReference type="EC" id="2.3.2.31"/>
    </reaction>
</comment>
<dbReference type="InterPro" id="IPR013083">
    <property type="entry name" value="Znf_RING/FYVE/PHD"/>
</dbReference>
<keyword evidence="9" id="KW-0863">Zinc-finger</keyword>
<dbReference type="InterPro" id="IPR002867">
    <property type="entry name" value="IBR_dom"/>
</dbReference>
<dbReference type="GO" id="GO:0061630">
    <property type="term" value="F:ubiquitin protein ligase activity"/>
    <property type="evidence" value="ECO:0007669"/>
    <property type="project" value="UniProtKB-EC"/>
</dbReference>
<dbReference type="FunFam" id="3.30.40.10:FF:000358">
    <property type="entry name" value="RBR-type E3 ubiquitin transferase"/>
    <property type="match status" value="1"/>
</dbReference>
<evidence type="ECO:0000256" key="11">
    <source>
        <dbReference type="ARBA" id="ARBA00022833"/>
    </source>
</evidence>
<dbReference type="CDD" id="cd20341">
    <property type="entry name" value="BRcat_RBR_RNF14"/>
    <property type="match status" value="1"/>
</dbReference>
<evidence type="ECO:0000256" key="1">
    <source>
        <dbReference type="ARBA" id="ARBA00001798"/>
    </source>
</evidence>
<proteinExistence type="inferred from homology"/>
<dbReference type="SUPFAM" id="SSF57850">
    <property type="entry name" value="RING/U-box"/>
    <property type="match status" value="3"/>
</dbReference>
<evidence type="ECO:0000256" key="5">
    <source>
        <dbReference type="ARBA" id="ARBA00012251"/>
    </source>
</evidence>
<dbReference type="InterPro" id="IPR044066">
    <property type="entry name" value="TRIAD_supradom"/>
</dbReference>
<dbReference type="InterPro" id="IPR016135">
    <property type="entry name" value="UBQ-conjugating_enzyme/RWD"/>
</dbReference>
<dbReference type="CDD" id="cd23820">
    <property type="entry name" value="RWD_RNF14"/>
    <property type="match status" value="1"/>
</dbReference>
<dbReference type="Gene3D" id="1.20.120.1750">
    <property type="match status" value="1"/>
</dbReference>
<keyword evidence="10" id="KW-0833">Ubl conjugation pathway</keyword>
<comment type="cofactor">
    <cofactor evidence="2">
        <name>Zn(2+)</name>
        <dbReference type="ChEBI" id="CHEBI:29105"/>
    </cofactor>
</comment>
<evidence type="ECO:0000256" key="7">
    <source>
        <dbReference type="ARBA" id="ARBA00022723"/>
    </source>
</evidence>
<sequence>MESPRDAHLSPSPEAARMLHEMLLRDLREADGPDLPEEQLRSNDQLQQDEILALEAIYGDNLDIFGEKSVPRSFQIYVHCEIPDGISVSTELQSVDDCPDNQFTFSVKHLAPISLTCLMPPSYPSHHPPYFSLGVQWLDSVKVSTLCHMLDSIWAQQSGQEVIFEWVQWLQSSTLSHLGFDGGIIIRKSDSTMASVDARVIGEILSVEDVVQQLISYDEEQCLETFRRGLHVCTICFSEHPGIDFVELPCRHYYCWRCMETYSKLHVKEGSVLKLVCPDDKCGCSIPPKLLKKLLGDAGFERWERLVFQKTLDSRADVAYCPRCETACLADEDSAQCSNCLFTFCARCRNRRHVGERCMTPEEKLISVQCLVVFSTKLSLENLTWHFECRMVPDLMPLWNLTDETELEREKARNLSKGNAGRKVSASDIFSIKEILRSSVMCPHCGFAISRVSGCDQMLCRNCEKSFCYACGKPSSQGHTSEQCKIDREKLRVKVEVNDVVRNMQKELKLALSRAHPCPGCRQPNFKTVSDLSRLGTTTTSSARHAGFITALCATRWCERARSTTAPEGASSTLLTPTSSREAGPKKSDDHESDFFHEMMPGRALVLANVRQVFVLCRLTVSDSIDSHTYNSLF</sequence>
<dbReference type="CDD" id="cd20336">
    <property type="entry name" value="Rcat_RBR"/>
    <property type="match status" value="1"/>
</dbReference>
<feature type="compositionally biased region" description="Basic and acidic residues" evidence="12">
    <location>
        <begin position="583"/>
        <end position="594"/>
    </location>
</feature>
<feature type="region of interest" description="Disordered" evidence="12">
    <location>
        <begin position="564"/>
        <end position="594"/>
    </location>
</feature>
<dbReference type="GO" id="GO:0016567">
    <property type="term" value="P:protein ubiquitination"/>
    <property type="evidence" value="ECO:0007669"/>
    <property type="project" value="InterPro"/>
</dbReference>